<dbReference type="SMART" id="SM00256">
    <property type="entry name" value="FBOX"/>
    <property type="match status" value="1"/>
</dbReference>
<dbReference type="AlphaFoldDB" id="A0AAD7JH18"/>
<dbReference type="SUPFAM" id="SSF52047">
    <property type="entry name" value="RNI-like"/>
    <property type="match status" value="1"/>
</dbReference>
<feature type="region of interest" description="Disordered" evidence="1">
    <location>
        <begin position="1"/>
        <end position="29"/>
    </location>
</feature>
<dbReference type="Gene3D" id="3.80.10.10">
    <property type="entry name" value="Ribonuclease Inhibitor"/>
    <property type="match status" value="1"/>
</dbReference>
<evidence type="ECO:0000313" key="4">
    <source>
        <dbReference type="Proteomes" id="UP001215598"/>
    </source>
</evidence>
<sequence>PPSRGWKVGQEEAVKAGNQPSSRRSNETLGMDHIVDKVSSLSLGPREVKLPAELWFKILACMDTSHISQLALVSQQLRIIVQSLIFKTCVFQAGKHHRSRHESHRRMNGKLAAKLSVLTLPHIAQFLRQWTLVGGRRNSRGYVAAVCATLSMFPNLQAVHFQSVRMTSTVVSLISAATLKNPLSLSLVSCMTDFPGRWSEGQPGSIRLGSFLLHNEHIIKYPHDHYWLSMLRTDTLAVLDFATAHSTASFMFGMAQSTGPQLSNLEILHLHLEGLDDVPEQDLVSILATLHSVHTFHIHPPPSYVHTPGRHGPFLLPATALPQLSSFLGPAAQAQSYCANRASIRHLSLYSPGLGRACVYDELLVPHLTVPPQLASLHLRIAFPVEDIAREVAATCPVLRGLRIIVPHATPTPDFRRLVASLEALVLPPTLEVLFLGLRHQQDSSPWPHNSIPRFEVLQTAMEGLQQRHTALRYICVCFDMGDMGERRSRTRVWRWTRGEGWMGMQKFYGSQCIDVPAPRREKNPVVTDGDRLAADLNEEWLDMIREFR</sequence>
<keyword evidence="4" id="KW-1185">Reference proteome</keyword>
<dbReference type="EMBL" id="JARKIB010000027">
    <property type="protein sequence ID" value="KAJ7764691.1"/>
    <property type="molecule type" value="Genomic_DNA"/>
</dbReference>
<evidence type="ECO:0000313" key="3">
    <source>
        <dbReference type="EMBL" id="KAJ7764691.1"/>
    </source>
</evidence>
<dbReference type="InterPro" id="IPR032675">
    <property type="entry name" value="LRR_dom_sf"/>
</dbReference>
<feature type="non-terminal residue" evidence="3">
    <location>
        <position position="1"/>
    </location>
</feature>
<organism evidence="3 4">
    <name type="scientific">Mycena metata</name>
    <dbReference type="NCBI Taxonomy" id="1033252"/>
    <lineage>
        <taxon>Eukaryota</taxon>
        <taxon>Fungi</taxon>
        <taxon>Dikarya</taxon>
        <taxon>Basidiomycota</taxon>
        <taxon>Agaricomycotina</taxon>
        <taxon>Agaricomycetes</taxon>
        <taxon>Agaricomycetidae</taxon>
        <taxon>Agaricales</taxon>
        <taxon>Marasmiineae</taxon>
        <taxon>Mycenaceae</taxon>
        <taxon>Mycena</taxon>
    </lineage>
</organism>
<accession>A0AAD7JH18</accession>
<evidence type="ECO:0000256" key="1">
    <source>
        <dbReference type="SAM" id="MobiDB-lite"/>
    </source>
</evidence>
<dbReference type="InterPro" id="IPR001810">
    <property type="entry name" value="F-box_dom"/>
</dbReference>
<protein>
    <recommendedName>
        <fullName evidence="2">F-box domain-containing protein</fullName>
    </recommendedName>
</protein>
<dbReference type="Pfam" id="PF00646">
    <property type="entry name" value="F-box"/>
    <property type="match status" value="1"/>
</dbReference>
<dbReference type="SUPFAM" id="SSF81383">
    <property type="entry name" value="F-box domain"/>
    <property type="match status" value="1"/>
</dbReference>
<gene>
    <name evidence="3" type="ORF">B0H16DRAFT_1525398</name>
</gene>
<feature type="domain" description="F-box" evidence="2">
    <location>
        <begin position="50"/>
        <end position="89"/>
    </location>
</feature>
<dbReference type="Proteomes" id="UP001215598">
    <property type="component" value="Unassembled WGS sequence"/>
</dbReference>
<reference evidence="3" key="1">
    <citation type="submission" date="2023-03" db="EMBL/GenBank/DDBJ databases">
        <title>Massive genome expansion in bonnet fungi (Mycena s.s.) driven by repeated elements and novel gene families across ecological guilds.</title>
        <authorList>
            <consortium name="Lawrence Berkeley National Laboratory"/>
            <person name="Harder C.B."/>
            <person name="Miyauchi S."/>
            <person name="Viragh M."/>
            <person name="Kuo A."/>
            <person name="Thoen E."/>
            <person name="Andreopoulos B."/>
            <person name="Lu D."/>
            <person name="Skrede I."/>
            <person name="Drula E."/>
            <person name="Henrissat B."/>
            <person name="Morin E."/>
            <person name="Kohler A."/>
            <person name="Barry K."/>
            <person name="LaButti K."/>
            <person name="Morin E."/>
            <person name="Salamov A."/>
            <person name="Lipzen A."/>
            <person name="Mereny Z."/>
            <person name="Hegedus B."/>
            <person name="Baldrian P."/>
            <person name="Stursova M."/>
            <person name="Weitz H."/>
            <person name="Taylor A."/>
            <person name="Grigoriev I.V."/>
            <person name="Nagy L.G."/>
            <person name="Martin F."/>
            <person name="Kauserud H."/>
        </authorList>
    </citation>
    <scope>NUCLEOTIDE SEQUENCE</scope>
    <source>
        <strain evidence="3">CBHHK182m</strain>
    </source>
</reference>
<proteinExistence type="predicted"/>
<comment type="caution">
    <text evidence="3">The sequence shown here is derived from an EMBL/GenBank/DDBJ whole genome shotgun (WGS) entry which is preliminary data.</text>
</comment>
<evidence type="ECO:0000259" key="2">
    <source>
        <dbReference type="SMART" id="SM00256"/>
    </source>
</evidence>
<name>A0AAD7JH18_9AGAR</name>
<dbReference type="InterPro" id="IPR036047">
    <property type="entry name" value="F-box-like_dom_sf"/>
</dbReference>